<comment type="caution">
    <text evidence="2">The sequence shown here is derived from an EMBL/GenBank/DDBJ whole genome shotgun (WGS) entry which is preliminary data.</text>
</comment>
<sequence>MTHVDFFTRRTFALLGIGGTAAACVVPWSHYAGLYTVLRLPLWGVWLATAAVLHAVSLLRLVRDAPWIRPAGVALGLATVAAALLVQRGYDDGAALHGPVVPLVRAHPGFGIALAALGAMFATGAAAVMERAASDGGPR</sequence>
<feature type="transmembrane region" description="Helical" evidence="1">
    <location>
        <begin position="110"/>
        <end position="129"/>
    </location>
</feature>
<feature type="transmembrane region" description="Helical" evidence="1">
    <location>
        <begin position="43"/>
        <end position="62"/>
    </location>
</feature>
<gene>
    <name evidence="2" type="ORF">Val02_51710</name>
</gene>
<proteinExistence type="predicted"/>
<keyword evidence="1" id="KW-0812">Transmembrane</keyword>
<dbReference type="AlphaFoldDB" id="A0A8J3YQS2"/>
<organism evidence="2 3">
    <name type="scientific">Virgisporangium aliadipatigenens</name>
    <dbReference type="NCBI Taxonomy" id="741659"/>
    <lineage>
        <taxon>Bacteria</taxon>
        <taxon>Bacillati</taxon>
        <taxon>Actinomycetota</taxon>
        <taxon>Actinomycetes</taxon>
        <taxon>Micromonosporales</taxon>
        <taxon>Micromonosporaceae</taxon>
        <taxon>Virgisporangium</taxon>
    </lineage>
</organism>
<accession>A0A8J3YQS2</accession>
<dbReference type="EMBL" id="BOPF01000020">
    <property type="protein sequence ID" value="GIJ48285.1"/>
    <property type="molecule type" value="Genomic_DNA"/>
</dbReference>
<dbReference type="Proteomes" id="UP000619260">
    <property type="component" value="Unassembled WGS sequence"/>
</dbReference>
<keyword evidence="1" id="KW-1133">Transmembrane helix</keyword>
<keyword evidence="1" id="KW-0472">Membrane</keyword>
<name>A0A8J3YQS2_9ACTN</name>
<protein>
    <submittedName>
        <fullName evidence="2">Uncharacterized protein</fullName>
    </submittedName>
</protein>
<feature type="transmembrane region" description="Helical" evidence="1">
    <location>
        <begin position="71"/>
        <end position="90"/>
    </location>
</feature>
<evidence type="ECO:0000313" key="3">
    <source>
        <dbReference type="Proteomes" id="UP000619260"/>
    </source>
</evidence>
<keyword evidence="3" id="KW-1185">Reference proteome</keyword>
<evidence type="ECO:0000256" key="1">
    <source>
        <dbReference type="SAM" id="Phobius"/>
    </source>
</evidence>
<reference evidence="2" key="1">
    <citation type="submission" date="2021-01" db="EMBL/GenBank/DDBJ databases">
        <title>Whole genome shotgun sequence of Virgisporangium aliadipatigenens NBRC 105644.</title>
        <authorList>
            <person name="Komaki H."/>
            <person name="Tamura T."/>
        </authorList>
    </citation>
    <scope>NUCLEOTIDE SEQUENCE</scope>
    <source>
        <strain evidence="2">NBRC 105644</strain>
    </source>
</reference>
<evidence type="ECO:0000313" key="2">
    <source>
        <dbReference type="EMBL" id="GIJ48285.1"/>
    </source>
</evidence>
<feature type="transmembrane region" description="Helical" evidence="1">
    <location>
        <begin position="12"/>
        <end position="31"/>
    </location>
</feature>